<reference evidence="2" key="2">
    <citation type="submission" date="2020-09" db="EMBL/GenBank/DDBJ databases">
        <authorList>
            <person name="Sun Q."/>
            <person name="Kim S."/>
        </authorList>
    </citation>
    <scope>NUCLEOTIDE SEQUENCE</scope>
    <source>
        <strain evidence="2">KCTC 12870</strain>
    </source>
</reference>
<evidence type="ECO:0000313" key="3">
    <source>
        <dbReference type="Proteomes" id="UP000642829"/>
    </source>
</evidence>
<evidence type="ECO:0000259" key="1">
    <source>
        <dbReference type="Pfam" id="PF01973"/>
    </source>
</evidence>
<name>A0A8J3DJF9_9BACT</name>
<dbReference type="AlphaFoldDB" id="A0A8J3DJF9"/>
<reference evidence="2" key="1">
    <citation type="journal article" date="2014" name="Int. J. Syst. Evol. Microbiol.">
        <title>Complete genome sequence of Corynebacterium casei LMG S-19264T (=DSM 44701T), isolated from a smear-ripened cheese.</title>
        <authorList>
            <consortium name="US DOE Joint Genome Institute (JGI-PGF)"/>
            <person name="Walter F."/>
            <person name="Albersmeier A."/>
            <person name="Kalinowski J."/>
            <person name="Ruckert C."/>
        </authorList>
    </citation>
    <scope>NUCLEOTIDE SEQUENCE</scope>
    <source>
        <strain evidence="2">KCTC 12870</strain>
    </source>
</reference>
<dbReference type="EMBL" id="BMXG01000016">
    <property type="protein sequence ID" value="GHC06784.1"/>
    <property type="molecule type" value="Genomic_DNA"/>
</dbReference>
<accession>A0A8J3DJF9</accession>
<organism evidence="2 3">
    <name type="scientific">Cerasicoccus arenae</name>
    <dbReference type="NCBI Taxonomy" id="424488"/>
    <lineage>
        <taxon>Bacteria</taxon>
        <taxon>Pseudomonadati</taxon>
        <taxon>Verrucomicrobiota</taxon>
        <taxon>Opitutia</taxon>
        <taxon>Puniceicoccales</taxon>
        <taxon>Cerasicoccaceae</taxon>
        <taxon>Cerasicoccus</taxon>
    </lineage>
</organism>
<comment type="caution">
    <text evidence="2">The sequence shown here is derived from an EMBL/GenBank/DDBJ whole genome shotgun (WGS) entry which is preliminary data.</text>
</comment>
<dbReference type="Pfam" id="PF01973">
    <property type="entry name" value="MptE-like"/>
    <property type="match status" value="1"/>
</dbReference>
<keyword evidence="3" id="KW-1185">Reference proteome</keyword>
<dbReference type="Proteomes" id="UP000642829">
    <property type="component" value="Unassembled WGS sequence"/>
</dbReference>
<protein>
    <recommendedName>
        <fullName evidence="1">6-hydroxymethylpterin diphosphokinase MptE-like domain-containing protein</fullName>
    </recommendedName>
</protein>
<dbReference type="InterPro" id="IPR002826">
    <property type="entry name" value="MptE-like"/>
</dbReference>
<dbReference type="RefSeq" id="WP_189515650.1">
    <property type="nucleotide sequence ID" value="NZ_BMXG01000016.1"/>
</dbReference>
<gene>
    <name evidence="2" type="ORF">GCM10007047_24780</name>
</gene>
<evidence type="ECO:0000313" key="2">
    <source>
        <dbReference type="EMBL" id="GHC06784.1"/>
    </source>
</evidence>
<dbReference type="Gene3D" id="3.90.1480.10">
    <property type="entry name" value="Alpha-2,3-sialyltransferase"/>
    <property type="match status" value="1"/>
</dbReference>
<sequence>MSFTTRLKRYQTKIRRGVHQLAGIANIALGDNDRRILSLKDRHRGETAFVLGNGPSLKAADLDLLKPYVTFASNKIYLAYESTDWRPTYYSLLDVLVAENNRDCIRGVESTKIFSSDAESYLGDAVTPDITWVHGLYYNPSHQDRDFKFSTNALTGTHSGWSVVYFQLQLAHYMGFTKVYLLGLDFSFALSPTTGAQSAHGEVLKSEGEVNHFHPDYRKPGETWTVPRLDLQCKAFVAARRAFESSNRKLINASRQTKLDILERQDLDSVLASLK</sequence>
<proteinExistence type="predicted"/>
<feature type="domain" description="6-hydroxymethylpterin diphosphokinase MptE-like" evidence="1">
    <location>
        <begin position="34"/>
        <end position="188"/>
    </location>
</feature>